<evidence type="ECO:0000256" key="1">
    <source>
        <dbReference type="SAM" id="Phobius"/>
    </source>
</evidence>
<sequence length="145" mass="16716">MIKITIILYLTCFGLYLLFSRTPDFIDGEITKATIHYIKDSTTGKPEPFAFYKTDRKSYAVKAGYHFRSLKEGQQVDLIFEGAQPKQAAVYSWWGYWITTGEVLFSIGLLVVMYYIAVSVTNNPTPEAVMEQLNYKPVKKRKYET</sequence>
<dbReference type="Proteomes" id="UP000628448">
    <property type="component" value="Unassembled WGS sequence"/>
</dbReference>
<reference evidence="2" key="1">
    <citation type="submission" date="2020-11" db="EMBL/GenBank/DDBJ databases">
        <title>Bacterial whole genome sequence for Panacibacter sp. DH6.</title>
        <authorList>
            <person name="Le V."/>
            <person name="Ko S."/>
            <person name="Ahn C.-Y."/>
            <person name="Oh H.-M."/>
        </authorList>
    </citation>
    <scope>NUCLEOTIDE SEQUENCE</scope>
    <source>
        <strain evidence="2">DH6</strain>
    </source>
</reference>
<keyword evidence="1" id="KW-0812">Transmembrane</keyword>
<keyword evidence="1" id="KW-0472">Membrane</keyword>
<keyword evidence="3" id="KW-1185">Reference proteome</keyword>
<keyword evidence="1" id="KW-1133">Transmembrane helix</keyword>
<comment type="caution">
    <text evidence="2">The sequence shown here is derived from an EMBL/GenBank/DDBJ whole genome shotgun (WGS) entry which is preliminary data.</text>
</comment>
<name>A0A931GYP1_9BACT</name>
<evidence type="ECO:0000313" key="2">
    <source>
        <dbReference type="EMBL" id="MBG9377022.1"/>
    </source>
</evidence>
<feature type="transmembrane region" description="Helical" evidence="1">
    <location>
        <begin position="94"/>
        <end position="117"/>
    </location>
</feature>
<accession>A0A931GYP1</accession>
<dbReference type="AlphaFoldDB" id="A0A931GYP1"/>
<proteinExistence type="predicted"/>
<evidence type="ECO:0008006" key="4">
    <source>
        <dbReference type="Google" id="ProtNLM"/>
    </source>
</evidence>
<dbReference type="RefSeq" id="WP_196991124.1">
    <property type="nucleotide sequence ID" value="NZ_JADWYR010000002.1"/>
</dbReference>
<protein>
    <recommendedName>
        <fullName evidence="4">DUF3592 domain-containing protein</fullName>
    </recommendedName>
</protein>
<gene>
    <name evidence="2" type="ORF">I5907_12325</name>
</gene>
<evidence type="ECO:0000313" key="3">
    <source>
        <dbReference type="Proteomes" id="UP000628448"/>
    </source>
</evidence>
<organism evidence="2 3">
    <name type="scientific">Panacibacter microcysteis</name>
    <dbReference type="NCBI Taxonomy" id="2793269"/>
    <lineage>
        <taxon>Bacteria</taxon>
        <taxon>Pseudomonadati</taxon>
        <taxon>Bacteroidota</taxon>
        <taxon>Chitinophagia</taxon>
        <taxon>Chitinophagales</taxon>
        <taxon>Chitinophagaceae</taxon>
        <taxon>Panacibacter</taxon>
    </lineage>
</organism>
<dbReference type="EMBL" id="JADWYR010000002">
    <property type="protein sequence ID" value="MBG9377022.1"/>
    <property type="molecule type" value="Genomic_DNA"/>
</dbReference>